<dbReference type="OrthoDB" id="10655754at2759"/>
<keyword evidence="3" id="KW-1185">Reference proteome</keyword>
<reference evidence="2" key="1">
    <citation type="submission" date="2022-04" db="EMBL/GenBank/DDBJ databases">
        <title>Carnegiea gigantea Genome sequencing and assembly v2.</title>
        <authorList>
            <person name="Copetti D."/>
            <person name="Sanderson M.J."/>
            <person name="Burquez A."/>
            <person name="Wojciechowski M.F."/>
        </authorList>
    </citation>
    <scope>NUCLEOTIDE SEQUENCE</scope>
    <source>
        <strain evidence="2">SGP5-SGP5p</strain>
        <tissue evidence="2">Aerial part</tissue>
    </source>
</reference>
<proteinExistence type="predicted"/>
<evidence type="ECO:0000256" key="1">
    <source>
        <dbReference type="SAM" id="MobiDB-lite"/>
    </source>
</evidence>
<evidence type="ECO:0000313" key="2">
    <source>
        <dbReference type="EMBL" id="KAJ8440124.1"/>
    </source>
</evidence>
<accession>A0A9Q1KBY6</accession>
<dbReference type="AlphaFoldDB" id="A0A9Q1KBY6"/>
<organism evidence="2 3">
    <name type="scientific">Carnegiea gigantea</name>
    <dbReference type="NCBI Taxonomy" id="171969"/>
    <lineage>
        <taxon>Eukaryota</taxon>
        <taxon>Viridiplantae</taxon>
        <taxon>Streptophyta</taxon>
        <taxon>Embryophyta</taxon>
        <taxon>Tracheophyta</taxon>
        <taxon>Spermatophyta</taxon>
        <taxon>Magnoliopsida</taxon>
        <taxon>eudicotyledons</taxon>
        <taxon>Gunneridae</taxon>
        <taxon>Pentapetalae</taxon>
        <taxon>Caryophyllales</taxon>
        <taxon>Cactineae</taxon>
        <taxon>Cactaceae</taxon>
        <taxon>Cactoideae</taxon>
        <taxon>Echinocereeae</taxon>
        <taxon>Carnegiea</taxon>
    </lineage>
</organism>
<comment type="caution">
    <text evidence="2">The sequence shown here is derived from an EMBL/GenBank/DDBJ whole genome shotgun (WGS) entry which is preliminary data.</text>
</comment>
<feature type="region of interest" description="Disordered" evidence="1">
    <location>
        <begin position="174"/>
        <end position="193"/>
    </location>
</feature>
<feature type="compositionally biased region" description="Polar residues" evidence="1">
    <location>
        <begin position="181"/>
        <end position="193"/>
    </location>
</feature>
<dbReference type="Proteomes" id="UP001153076">
    <property type="component" value="Unassembled WGS sequence"/>
</dbReference>
<evidence type="ECO:0000313" key="3">
    <source>
        <dbReference type="Proteomes" id="UP001153076"/>
    </source>
</evidence>
<dbReference type="EMBL" id="JAKOGI010000197">
    <property type="protein sequence ID" value="KAJ8440124.1"/>
    <property type="molecule type" value="Genomic_DNA"/>
</dbReference>
<protein>
    <submittedName>
        <fullName evidence="2">Uncharacterized protein</fullName>
    </submittedName>
</protein>
<sequence length="193" mass="20918">MSEIPPPVCFGITSAPVEPTTPPPSHIEMSHVSTASPSVPAATVVSPPFTPPLLSSTQAVPRYPFYFNNLPSPHNAHPSLPLNVPPFSAQPNPFAFPFSRFSNSIYEPGSSSQRPTPTTDLVHYALIGHGREYQTLVTTLTHIPLQLSFDDLRPCLLLHEQRLRTLDDNTNSISHPALVTHQGSPSAAATFPQ</sequence>
<gene>
    <name evidence="2" type="ORF">Cgig2_003449</name>
</gene>
<name>A0A9Q1KBY6_9CARY</name>